<evidence type="ECO:0000313" key="1">
    <source>
        <dbReference type="EMBL" id="KAL2331530.1"/>
    </source>
</evidence>
<dbReference type="EMBL" id="JBGMDY010000006">
    <property type="protein sequence ID" value="KAL2331530.1"/>
    <property type="molecule type" value="Genomic_DNA"/>
</dbReference>
<organism evidence="1 2">
    <name type="scientific">Flemingia macrophylla</name>
    <dbReference type="NCBI Taxonomy" id="520843"/>
    <lineage>
        <taxon>Eukaryota</taxon>
        <taxon>Viridiplantae</taxon>
        <taxon>Streptophyta</taxon>
        <taxon>Embryophyta</taxon>
        <taxon>Tracheophyta</taxon>
        <taxon>Spermatophyta</taxon>
        <taxon>Magnoliopsida</taxon>
        <taxon>eudicotyledons</taxon>
        <taxon>Gunneridae</taxon>
        <taxon>Pentapetalae</taxon>
        <taxon>rosids</taxon>
        <taxon>fabids</taxon>
        <taxon>Fabales</taxon>
        <taxon>Fabaceae</taxon>
        <taxon>Papilionoideae</taxon>
        <taxon>50 kb inversion clade</taxon>
        <taxon>NPAAA clade</taxon>
        <taxon>indigoferoid/millettioid clade</taxon>
        <taxon>Phaseoleae</taxon>
        <taxon>Flemingia</taxon>
    </lineage>
</organism>
<keyword evidence="2" id="KW-1185">Reference proteome</keyword>
<accession>A0ABD1M6U1</accession>
<sequence>MNLIKYNVDKKAAKAKALFELESAKEILQNLTTKLANVTQCKQSTMAAAEVVRNRSR</sequence>
<proteinExistence type="predicted"/>
<gene>
    <name evidence="1" type="ORF">Fmac_019111</name>
</gene>
<evidence type="ECO:0000313" key="2">
    <source>
        <dbReference type="Proteomes" id="UP001603857"/>
    </source>
</evidence>
<comment type="caution">
    <text evidence="1">The sequence shown here is derived from an EMBL/GenBank/DDBJ whole genome shotgun (WGS) entry which is preliminary data.</text>
</comment>
<name>A0ABD1M6U1_9FABA</name>
<reference evidence="1 2" key="1">
    <citation type="submission" date="2024-08" db="EMBL/GenBank/DDBJ databases">
        <title>Insights into the chromosomal genome structure of Flemingia macrophylla.</title>
        <authorList>
            <person name="Ding Y."/>
            <person name="Zhao Y."/>
            <person name="Bi W."/>
            <person name="Wu M."/>
            <person name="Zhao G."/>
            <person name="Gong Y."/>
            <person name="Li W."/>
            <person name="Zhang P."/>
        </authorList>
    </citation>
    <scope>NUCLEOTIDE SEQUENCE [LARGE SCALE GENOMIC DNA]</scope>
    <source>
        <strain evidence="1">DYQJB</strain>
        <tissue evidence="1">Leaf</tissue>
    </source>
</reference>
<dbReference type="Proteomes" id="UP001603857">
    <property type="component" value="Unassembled WGS sequence"/>
</dbReference>
<protein>
    <submittedName>
        <fullName evidence="1">Uncharacterized protein</fullName>
    </submittedName>
</protein>
<dbReference type="AlphaFoldDB" id="A0ABD1M6U1"/>